<reference evidence="2 3" key="1">
    <citation type="submission" date="2019-07" db="EMBL/GenBank/DDBJ databases">
        <title>Venturia inaequalis Genome Resource.</title>
        <authorList>
            <person name="Lichtner F.J."/>
        </authorList>
    </citation>
    <scope>NUCLEOTIDE SEQUENCE [LARGE SCALE GENOMIC DNA]</scope>
    <source>
        <strain evidence="2 3">DMI_063113</strain>
    </source>
</reference>
<dbReference type="EMBL" id="WNWR01000140">
    <property type="protein sequence ID" value="KAE9990368.1"/>
    <property type="molecule type" value="Genomic_DNA"/>
</dbReference>
<name>A0A8H3ZBP6_VENIN</name>
<organism evidence="2 3">
    <name type="scientific">Venturia inaequalis</name>
    <name type="common">Apple scab fungus</name>
    <dbReference type="NCBI Taxonomy" id="5025"/>
    <lineage>
        <taxon>Eukaryota</taxon>
        <taxon>Fungi</taxon>
        <taxon>Dikarya</taxon>
        <taxon>Ascomycota</taxon>
        <taxon>Pezizomycotina</taxon>
        <taxon>Dothideomycetes</taxon>
        <taxon>Pleosporomycetidae</taxon>
        <taxon>Venturiales</taxon>
        <taxon>Venturiaceae</taxon>
        <taxon>Venturia</taxon>
    </lineage>
</organism>
<gene>
    <name evidence="2" type="ORF">EG327_001506</name>
</gene>
<proteinExistence type="predicted"/>
<keyword evidence="1" id="KW-0732">Signal</keyword>
<sequence length="70" mass="7501">MFFSKIILALSFSAGILAAPAADISSDLAARNAIIARQPTEDAVNCSPEEKIKRGIDVNDDADQWYGTNC</sequence>
<feature type="chain" id="PRO_5034285856" evidence="1">
    <location>
        <begin position="19"/>
        <end position="70"/>
    </location>
</feature>
<evidence type="ECO:0000313" key="2">
    <source>
        <dbReference type="EMBL" id="KAE9990368.1"/>
    </source>
</evidence>
<keyword evidence="3" id="KW-1185">Reference proteome</keyword>
<accession>A0A8H3ZBP6</accession>
<dbReference type="Proteomes" id="UP000490939">
    <property type="component" value="Unassembled WGS sequence"/>
</dbReference>
<feature type="signal peptide" evidence="1">
    <location>
        <begin position="1"/>
        <end position="18"/>
    </location>
</feature>
<evidence type="ECO:0000256" key="1">
    <source>
        <dbReference type="SAM" id="SignalP"/>
    </source>
</evidence>
<evidence type="ECO:0000313" key="3">
    <source>
        <dbReference type="Proteomes" id="UP000490939"/>
    </source>
</evidence>
<comment type="caution">
    <text evidence="2">The sequence shown here is derived from an EMBL/GenBank/DDBJ whole genome shotgun (WGS) entry which is preliminary data.</text>
</comment>
<dbReference type="AlphaFoldDB" id="A0A8H3ZBP6"/>
<protein>
    <submittedName>
        <fullName evidence="2">Uncharacterized protein</fullName>
    </submittedName>
</protein>